<dbReference type="InterPro" id="IPR011762">
    <property type="entry name" value="COA_CT_N"/>
</dbReference>
<dbReference type="PANTHER" id="PTHR43842:SF2">
    <property type="entry name" value="PROPIONYL-COA CARBOXYLASE BETA CHAIN, MITOCHONDRIAL"/>
    <property type="match status" value="1"/>
</dbReference>
<feature type="domain" description="CoA carboxyltransferase C-terminal" evidence="2">
    <location>
        <begin position="106"/>
        <end position="341"/>
    </location>
</feature>
<dbReference type="InterPro" id="IPR034733">
    <property type="entry name" value="AcCoA_carboxyl_beta"/>
</dbReference>
<dbReference type="InterPro" id="IPR011763">
    <property type="entry name" value="COA_CT_C"/>
</dbReference>
<dbReference type="SUPFAM" id="SSF52096">
    <property type="entry name" value="ClpP/crotonase"/>
    <property type="match status" value="2"/>
</dbReference>
<feature type="domain" description="CoA carboxyltransferase N-terminal" evidence="1">
    <location>
        <begin position="1"/>
        <end position="102"/>
    </location>
</feature>
<dbReference type="EMBL" id="PKTG01000065">
    <property type="protein sequence ID" value="PLX18276.1"/>
    <property type="molecule type" value="Genomic_DNA"/>
</dbReference>
<organism evidence="3 4">
    <name type="scientific">Muiribacterium halophilum</name>
    <dbReference type="NCBI Taxonomy" id="2053465"/>
    <lineage>
        <taxon>Bacteria</taxon>
        <taxon>Candidatus Muiribacteriota</taxon>
        <taxon>Candidatus Muiribacteriia</taxon>
        <taxon>Candidatus Muiribacteriales</taxon>
        <taxon>Candidatus Muiribacteriaceae</taxon>
        <taxon>Candidatus Muiribacterium</taxon>
    </lineage>
</organism>
<protein>
    <submittedName>
        <fullName evidence="3">Methylmalonyl-CoA carboxyltransferase</fullName>
    </submittedName>
</protein>
<dbReference type="GO" id="GO:0016740">
    <property type="term" value="F:transferase activity"/>
    <property type="evidence" value="ECO:0007669"/>
    <property type="project" value="UniProtKB-KW"/>
</dbReference>
<dbReference type="AlphaFoldDB" id="A0A2N5ZI01"/>
<dbReference type="InterPro" id="IPR029045">
    <property type="entry name" value="ClpP/crotonase-like_dom_sf"/>
</dbReference>
<evidence type="ECO:0000313" key="3">
    <source>
        <dbReference type="EMBL" id="PLX18276.1"/>
    </source>
</evidence>
<name>A0A2N5ZI01_MUIH1</name>
<dbReference type="Pfam" id="PF01039">
    <property type="entry name" value="Carboxyl_trans"/>
    <property type="match status" value="1"/>
</dbReference>
<dbReference type="PROSITE" id="PS50980">
    <property type="entry name" value="COA_CT_NTER"/>
    <property type="match status" value="1"/>
</dbReference>
<gene>
    <name evidence="3" type="ORF">C0601_05215</name>
</gene>
<dbReference type="PANTHER" id="PTHR43842">
    <property type="entry name" value="PROPIONYL-COA CARBOXYLASE BETA CHAIN"/>
    <property type="match status" value="1"/>
</dbReference>
<dbReference type="FunFam" id="3.90.226.10:FF:000017">
    <property type="entry name" value="Propionyl-CoA carboxylase subunit beta 5"/>
    <property type="match status" value="1"/>
</dbReference>
<evidence type="ECO:0000259" key="1">
    <source>
        <dbReference type="PROSITE" id="PS50980"/>
    </source>
</evidence>
<reference evidence="3 4" key="1">
    <citation type="submission" date="2017-11" db="EMBL/GenBank/DDBJ databases">
        <title>Genome-resolved metagenomics identifies genetic mobility, metabolic interactions, and unexpected diversity in perchlorate-reducing communities.</title>
        <authorList>
            <person name="Barnum T.P."/>
            <person name="Figueroa I.A."/>
            <person name="Carlstrom C.I."/>
            <person name="Lucas L.N."/>
            <person name="Engelbrektson A.L."/>
            <person name="Coates J.D."/>
        </authorList>
    </citation>
    <scope>NUCLEOTIDE SEQUENCE [LARGE SCALE GENOMIC DNA]</scope>
    <source>
        <strain evidence="3">BM706</strain>
    </source>
</reference>
<dbReference type="Gene3D" id="3.90.226.10">
    <property type="entry name" value="2-enoyl-CoA Hydratase, Chain A, domain 1"/>
    <property type="match status" value="2"/>
</dbReference>
<dbReference type="Proteomes" id="UP000234857">
    <property type="component" value="Unassembled WGS sequence"/>
</dbReference>
<sequence>VVPQIAAIMGPCAGGAVYSPGIMDFIYMVENTSNMFITGPQVIKTVTNEDVTKEELGGASAHMEKSGVCHFTYPTDEECIEGIRKLLSFIPSNNMETPPYVDSGDDPNRMEEELNTIIPENPNKPYSMKKVIKLLVDNEDFLEIQGGYAENIIIGFARLGGRTVGIVANNPQHLAGTLDVNASMKGARFIRFCDSFNIPLLTMVDTPGFLPGKDQEHAGIIKHGAKMLYAYSEATVPKLTVITRKAYGGAYIVMCSKHLGADVNLAWPSGEVAVMGPQGAINIIFRKELGAAEDSEAKRQELIDNYKEKFANPYMPATLGYLDDIIVPKETRPRLIVALDSLINKRETLPAKKHDNLPL</sequence>
<dbReference type="GO" id="GO:0009317">
    <property type="term" value="C:acetyl-CoA carboxylase complex"/>
    <property type="evidence" value="ECO:0007669"/>
    <property type="project" value="TreeGrafter"/>
</dbReference>
<dbReference type="PROSITE" id="PS50989">
    <property type="entry name" value="COA_CT_CTER"/>
    <property type="match status" value="1"/>
</dbReference>
<evidence type="ECO:0000313" key="4">
    <source>
        <dbReference type="Proteomes" id="UP000234857"/>
    </source>
</evidence>
<accession>A0A2N5ZI01</accession>
<proteinExistence type="predicted"/>
<dbReference type="InterPro" id="IPR051047">
    <property type="entry name" value="AccD/PCCB"/>
</dbReference>
<evidence type="ECO:0000259" key="2">
    <source>
        <dbReference type="PROSITE" id="PS50989"/>
    </source>
</evidence>
<keyword evidence="3" id="KW-0808">Transferase</keyword>
<comment type="caution">
    <text evidence="3">The sequence shown here is derived from an EMBL/GenBank/DDBJ whole genome shotgun (WGS) entry which is preliminary data.</text>
</comment>
<dbReference type="GO" id="GO:0004658">
    <property type="term" value="F:propionyl-CoA carboxylase activity"/>
    <property type="evidence" value="ECO:0007669"/>
    <property type="project" value="TreeGrafter"/>
</dbReference>
<feature type="non-terminal residue" evidence="3">
    <location>
        <position position="1"/>
    </location>
</feature>